<evidence type="ECO:0008006" key="3">
    <source>
        <dbReference type="Google" id="ProtNLM"/>
    </source>
</evidence>
<name>A0ABX9M656_9LEPT</name>
<dbReference type="RefSeq" id="WP_118955643.1">
    <property type="nucleotide sequence ID" value="NZ_QHCR01000003.1"/>
</dbReference>
<sequence length="88" mass="9032">MKLISLLRIFLFAFVLAFWSCSNYGLDQDKQKKDEDKKKCQTAVAAYLSCTSSNPAMGACDSLYLGVLGVCGGGGYGGGGSGGGGGGY</sequence>
<evidence type="ECO:0000313" key="2">
    <source>
        <dbReference type="Proteomes" id="UP000285569"/>
    </source>
</evidence>
<reference evidence="2" key="1">
    <citation type="submission" date="2018-05" db="EMBL/GenBank/DDBJ databases">
        <title>Leptospira yasudae sp. nov. and Leptospira stimsonii sp. nov., two pathogenic species of the genus Leptospira isolated from environmental sources.</title>
        <authorList>
            <person name="Casanovas-Massana A."/>
            <person name="Hamond C."/>
            <person name="Santos L.A."/>
            <person name="Hacker K.P."/>
            <person name="Balassiano I."/>
            <person name="Medeiros M.A."/>
            <person name="Reis M.G."/>
            <person name="Ko A.I."/>
            <person name="Wunder E.A."/>
        </authorList>
    </citation>
    <scope>NUCLEOTIDE SEQUENCE [LARGE SCALE GENOMIC DNA]</scope>
    <source>
        <strain evidence="2">B21</strain>
    </source>
</reference>
<reference evidence="1 2" key="2">
    <citation type="journal article" date="2020" name="Int. J. Syst. Evol. Microbiol.">
        <title>Leptospira yasudae sp. nov. and Leptospira stimsonii sp. nov., two new species of the pathogenic group isolated from environmental sources.</title>
        <authorList>
            <person name="Casanovas-Massana A."/>
            <person name="Hamond C."/>
            <person name="Santos L.A."/>
            <person name="de Oliveira D."/>
            <person name="Hacker K.P."/>
            <person name="Balassiano I."/>
            <person name="Costa F."/>
            <person name="Medeiros M.A."/>
            <person name="Reis M.G."/>
            <person name="Ko A.I."/>
            <person name="Wunder E.A."/>
        </authorList>
    </citation>
    <scope>NUCLEOTIDE SEQUENCE [LARGE SCALE GENOMIC DNA]</scope>
    <source>
        <strain evidence="1 2">B21</strain>
    </source>
</reference>
<evidence type="ECO:0000313" key="1">
    <source>
        <dbReference type="EMBL" id="RHX80942.1"/>
    </source>
</evidence>
<accession>A0ABX9M656</accession>
<keyword evidence="2" id="KW-1185">Reference proteome</keyword>
<comment type="caution">
    <text evidence="1">The sequence shown here is derived from an EMBL/GenBank/DDBJ whole genome shotgun (WGS) entry which is preliminary data.</text>
</comment>
<dbReference type="EMBL" id="QHCR01000003">
    <property type="protein sequence ID" value="RHX80942.1"/>
    <property type="molecule type" value="Genomic_DNA"/>
</dbReference>
<dbReference type="Proteomes" id="UP000285569">
    <property type="component" value="Unassembled WGS sequence"/>
</dbReference>
<organism evidence="1 2">
    <name type="scientific">Leptospira yasudae</name>
    <dbReference type="NCBI Taxonomy" id="2202201"/>
    <lineage>
        <taxon>Bacteria</taxon>
        <taxon>Pseudomonadati</taxon>
        <taxon>Spirochaetota</taxon>
        <taxon>Spirochaetia</taxon>
        <taxon>Leptospirales</taxon>
        <taxon>Leptospiraceae</taxon>
        <taxon>Leptospira</taxon>
    </lineage>
</organism>
<proteinExistence type="predicted"/>
<protein>
    <recommendedName>
        <fullName evidence="3">Lipoprotein</fullName>
    </recommendedName>
</protein>
<gene>
    <name evidence="1" type="ORF">DLM77_07005</name>
</gene>